<dbReference type="Proteomes" id="UP001271792">
    <property type="component" value="Unassembled WGS sequence"/>
</dbReference>
<organism evidence="3 4">
    <name type="scientific">Lentzea kristufekii</name>
    <dbReference type="NCBI Taxonomy" id="3095430"/>
    <lineage>
        <taxon>Bacteria</taxon>
        <taxon>Bacillati</taxon>
        <taxon>Actinomycetota</taxon>
        <taxon>Actinomycetes</taxon>
        <taxon>Pseudonocardiales</taxon>
        <taxon>Pseudonocardiaceae</taxon>
        <taxon>Lentzea</taxon>
    </lineage>
</organism>
<evidence type="ECO:0000256" key="1">
    <source>
        <dbReference type="SAM" id="MobiDB-lite"/>
    </source>
</evidence>
<evidence type="ECO:0000313" key="4">
    <source>
        <dbReference type="Proteomes" id="UP001271792"/>
    </source>
</evidence>
<reference evidence="3 4" key="1">
    <citation type="submission" date="2023-11" db="EMBL/GenBank/DDBJ databases">
        <title>Lentzea sokolovensis, sp. nov., Lentzea kristufkii, sp. nov., and Lentzea miocenensis, sp. nov., rare actinobacteria from Sokolov Coal Basin, Miocene lacustrine sediment, Czech Republic.</title>
        <authorList>
            <person name="Lara A."/>
            <person name="Kotroba L."/>
            <person name="Nouioui I."/>
            <person name="Neumann-Schaal M."/>
            <person name="Mast Y."/>
            <person name="Chronakova A."/>
        </authorList>
    </citation>
    <scope>NUCLEOTIDE SEQUENCE [LARGE SCALE GENOMIC DNA]</scope>
    <source>
        <strain evidence="3 4">BCCO 10_0798</strain>
    </source>
</reference>
<accession>A0ABU4TYW7</accession>
<dbReference type="RefSeq" id="WP_319987326.1">
    <property type="nucleotide sequence ID" value="NZ_JAXAVV010000016.1"/>
</dbReference>
<sequence length="63" mass="6196">MRQRTLLVALVAAVLVAAAGSVVTTAAMHTRTRSDGAMGGIDTGYTGGGPATKDSGSTRSCGN</sequence>
<feature type="compositionally biased region" description="Polar residues" evidence="1">
    <location>
        <begin position="54"/>
        <end position="63"/>
    </location>
</feature>
<feature type="signal peptide" evidence="2">
    <location>
        <begin position="1"/>
        <end position="26"/>
    </location>
</feature>
<feature type="chain" id="PRO_5045372189" evidence="2">
    <location>
        <begin position="27"/>
        <end position="63"/>
    </location>
</feature>
<dbReference type="EMBL" id="JAXAVV010000016">
    <property type="protein sequence ID" value="MDX8053509.1"/>
    <property type="molecule type" value="Genomic_DNA"/>
</dbReference>
<feature type="region of interest" description="Disordered" evidence="1">
    <location>
        <begin position="33"/>
        <end position="63"/>
    </location>
</feature>
<evidence type="ECO:0000256" key="2">
    <source>
        <dbReference type="SAM" id="SignalP"/>
    </source>
</evidence>
<evidence type="ECO:0000313" key="3">
    <source>
        <dbReference type="EMBL" id="MDX8053509.1"/>
    </source>
</evidence>
<proteinExistence type="predicted"/>
<feature type="compositionally biased region" description="Gly residues" evidence="1">
    <location>
        <begin position="37"/>
        <end position="50"/>
    </location>
</feature>
<reference evidence="3 4" key="2">
    <citation type="submission" date="2023-11" db="EMBL/GenBank/DDBJ databases">
        <authorList>
            <person name="Lara A.C."/>
            <person name="Chronakova A."/>
        </authorList>
    </citation>
    <scope>NUCLEOTIDE SEQUENCE [LARGE SCALE GENOMIC DNA]</scope>
    <source>
        <strain evidence="3 4">BCCO 10_0798</strain>
    </source>
</reference>
<gene>
    <name evidence="3" type="ORF">SK571_29410</name>
</gene>
<protein>
    <submittedName>
        <fullName evidence="3">Uncharacterized protein</fullName>
    </submittedName>
</protein>
<keyword evidence="2" id="KW-0732">Signal</keyword>
<keyword evidence="4" id="KW-1185">Reference proteome</keyword>
<name>A0ABU4TYW7_9PSEU</name>
<comment type="caution">
    <text evidence="3">The sequence shown here is derived from an EMBL/GenBank/DDBJ whole genome shotgun (WGS) entry which is preliminary data.</text>
</comment>